<dbReference type="NCBIfam" id="TIGR03351">
    <property type="entry name" value="PhnX-like"/>
    <property type="match status" value="1"/>
</dbReference>
<dbReference type="InterPro" id="IPR036412">
    <property type="entry name" value="HAD-like_sf"/>
</dbReference>
<dbReference type="SFLD" id="SFLDG01129">
    <property type="entry name" value="C1.5:_HAD__Beta-PGM__Phosphata"/>
    <property type="match status" value="1"/>
</dbReference>
<proteinExistence type="predicted"/>
<dbReference type="InterPro" id="IPR022468">
    <property type="entry name" value="PhnX-like"/>
</dbReference>
<sequence length="249" mass="25615">MTSENRQTAARGTDTDADTGGAAGIRLVVLDMAGTTVADGGLVELAFDAAARELGVEPGSADHAGKLAHVRATMGESKISVFRHLFGDETCARRANDVFERAYGALVADGRIAPVPGARETIERLRADGLGVVLTTGFARVTQDAILDALGWRDLVPLTLCPADAGGRGRPFPDMVLEAFLRTGAADDVRRVAVVGDTSYDVLSGLRAGAGLVAGVRTGAHGDAEFRAAGATHVLDSVAALPALLAGDR</sequence>
<accession>A0ABT5ZZ81</accession>
<evidence type="ECO:0000313" key="2">
    <source>
        <dbReference type="Proteomes" id="UP001221150"/>
    </source>
</evidence>
<protein>
    <submittedName>
        <fullName evidence="1">Phosphonatase-like hydrolase</fullName>
    </submittedName>
</protein>
<dbReference type="PANTHER" id="PTHR43434">
    <property type="entry name" value="PHOSPHOGLYCOLATE PHOSPHATASE"/>
    <property type="match status" value="1"/>
</dbReference>
<dbReference type="PANTHER" id="PTHR43434:SF19">
    <property type="entry name" value="PHOSPHONOACETALDEHYDE HYDROLASE"/>
    <property type="match status" value="1"/>
</dbReference>
<comment type="caution">
    <text evidence="1">The sequence shown here is derived from an EMBL/GenBank/DDBJ whole genome shotgun (WGS) entry which is preliminary data.</text>
</comment>
<evidence type="ECO:0000313" key="1">
    <source>
        <dbReference type="EMBL" id="MDF3297694.1"/>
    </source>
</evidence>
<keyword evidence="2" id="KW-1185">Reference proteome</keyword>
<gene>
    <name evidence="1" type="ORF">P3H78_03465</name>
</gene>
<dbReference type="InterPro" id="IPR023214">
    <property type="entry name" value="HAD_sf"/>
</dbReference>
<name>A0ABT5ZZ81_9ACTN</name>
<dbReference type="SFLD" id="SFLDS00003">
    <property type="entry name" value="Haloacid_Dehalogenase"/>
    <property type="match status" value="1"/>
</dbReference>
<dbReference type="EMBL" id="JARJBB010000001">
    <property type="protein sequence ID" value="MDF3297694.1"/>
    <property type="molecule type" value="Genomic_DNA"/>
</dbReference>
<dbReference type="Gene3D" id="3.40.50.1000">
    <property type="entry name" value="HAD superfamily/HAD-like"/>
    <property type="match status" value="1"/>
</dbReference>
<dbReference type="Proteomes" id="UP001221150">
    <property type="component" value="Unassembled WGS sequence"/>
</dbReference>
<reference evidence="1 2" key="1">
    <citation type="submission" date="2023-03" db="EMBL/GenBank/DDBJ databases">
        <title>Draft genome sequence of Streptomyces sp. K1PA1 isolated from peat swamp forest in Thailand.</title>
        <authorList>
            <person name="Klaysubun C."/>
            <person name="Duangmal K."/>
        </authorList>
    </citation>
    <scope>NUCLEOTIDE SEQUENCE [LARGE SCALE GENOMIC DNA]</scope>
    <source>
        <strain evidence="1 2">K1PA1</strain>
    </source>
</reference>
<dbReference type="Pfam" id="PF00702">
    <property type="entry name" value="Hydrolase"/>
    <property type="match status" value="1"/>
</dbReference>
<dbReference type="InterPro" id="IPR050155">
    <property type="entry name" value="HAD-like_hydrolase_sf"/>
</dbReference>
<organism evidence="1 2">
    <name type="scientific">Streptomyces tropicalis</name>
    <dbReference type="NCBI Taxonomy" id="3034234"/>
    <lineage>
        <taxon>Bacteria</taxon>
        <taxon>Bacillati</taxon>
        <taxon>Actinomycetota</taxon>
        <taxon>Actinomycetes</taxon>
        <taxon>Kitasatosporales</taxon>
        <taxon>Streptomycetaceae</taxon>
        <taxon>Streptomyces</taxon>
    </lineage>
</organism>
<dbReference type="SUPFAM" id="SSF56784">
    <property type="entry name" value="HAD-like"/>
    <property type="match status" value="1"/>
</dbReference>
<dbReference type="RefSeq" id="WP_276107215.1">
    <property type="nucleotide sequence ID" value="NZ_JARJBB010000001.1"/>
</dbReference>